<feature type="domain" description="Histidine-specific methyltransferase SAM-dependent" evidence="3">
    <location>
        <begin position="11"/>
        <end position="308"/>
    </location>
</feature>
<organism evidence="4 5">
    <name type="scientific">Methylorubrum suomiense</name>
    <dbReference type="NCBI Taxonomy" id="144191"/>
    <lineage>
        <taxon>Bacteria</taxon>
        <taxon>Pseudomonadati</taxon>
        <taxon>Pseudomonadota</taxon>
        <taxon>Alphaproteobacteria</taxon>
        <taxon>Hyphomicrobiales</taxon>
        <taxon>Methylobacteriaceae</taxon>
        <taxon>Methylorubrum</taxon>
    </lineage>
</organism>
<dbReference type="InterPro" id="IPR051128">
    <property type="entry name" value="EgtD_Methyltrsf_superfamily"/>
</dbReference>
<keyword evidence="5" id="KW-1185">Reference proteome</keyword>
<keyword evidence="1" id="KW-0489">Methyltransferase</keyword>
<dbReference type="InterPro" id="IPR019257">
    <property type="entry name" value="MeTrfase_dom"/>
</dbReference>
<evidence type="ECO:0000259" key="3">
    <source>
        <dbReference type="Pfam" id="PF10017"/>
    </source>
</evidence>
<evidence type="ECO:0000313" key="5">
    <source>
        <dbReference type="Proteomes" id="UP001055093"/>
    </source>
</evidence>
<gene>
    <name evidence="4" type="primary">egtD_1</name>
    <name evidence="4" type="ORF">BGCPKDLD_2988</name>
</gene>
<evidence type="ECO:0000256" key="2">
    <source>
        <dbReference type="ARBA" id="ARBA00022679"/>
    </source>
</evidence>
<dbReference type="PIRSF" id="PIRSF018005">
    <property type="entry name" value="UCP018005"/>
    <property type="match status" value="1"/>
</dbReference>
<dbReference type="InterPro" id="IPR029063">
    <property type="entry name" value="SAM-dependent_MTases_sf"/>
</dbReference>
<comment type="caution">
    <text evidence="4">The sequence shown here is derived from an EMBL/GenBank/DDBJ whole genome shotgun (WGS) entry which is preliminary data.</text>
</comment>
<name>A0ABQ4UVR8_9HYPH</name>
<dbReference type="Proteomes" id="UP001055093">
    <property type="component" value="Unassembled WGS sequence"/>
</dbReference>
<protein>
    <submittedName>
        <fullName evidence="4">Histidine N-alpha-methyltransferase</fullName>
    </submittedName>
</protein>
<evidence type="ECO:0000256" key="1">
    <source>
        <dbReference type="ARBA" id="ARBA00022603"/>
    </source>
</evidence>
<dbReference type="Pfam" id="PF10017">
    <property type="entry name" value="Methyltransf_33"/>
    <property type="match status" value="1"/>
</dbReference>
<keyword evidence="2" id="KW-0808">Transferase</keyword>
<dbReference type="PANTHER" id="PTHR43397:SF1">
    <property type="entry name" value="ERGOTHIONEINE BIOSYNTHESIS PROTEIN 1"/>
    <property type="match status" value="1"/>
</dbReference>
<accession>A0ABQ4UVR8</accession>
<proteinExistence type="predicted"/>
<dbReference type="Gene3D" id="3.40.50.150">
    <property type="entry name" value="Vaccinia Virus protein VP39"/>
    <property type="match status" value="1"/>
</dbReference>
<reference evidence="4" key="2">
    <citation type="submission" date="2021-08" db="EMBL/GenBank/DDBJ databases">
        <authorList>
            <person name="Tani A."/>
            <person name="Ola A."/>
            <person name="Ogura Y."/>
            <person name="Katsura K."/>
            <person name="Hayashi T."/>
        </authorList>
    </citation>
    <scope>NUCLEOTIDE SEQUENCE</scope>
    <source>
        <strain evidence="4">DSM 14458</strain>
    </source>
</reference>
<evidence type="ECO:0000313" key="4">
    <source>
        <dbReference type="EMBL" id="GJE76396.1"/>
    </source>
</evidence>
<sequence>MEEAERAAFLHDALAGLSHGSKTLPGKYLWDETGSDVFDRICAHPDYYPTEREMTLFPVACAELAGMVGQDVSVVEFGAGASRKIRILLDALDAPQTYIALDICGSYLDAAIGRLAPDYPAVTMTPVSADYSKPIRLPAGLVGDNVLGFFAGTSIGNFSPDEAGAFLRRTRDTLGTSRLLVGADPTRDPDRLRRAYGACGGLMPALHLNVLTRLNRELGSDFDLANFVHEARVVEAPFRVEAHLVAREAATYRLGGRDIFFQADESIRTDTSHKYAPDAFQALARSSGWTPERLWLDPQGGFSLHLLRG</sequence>
<dbReference type="EMBL" id="BPRE01000008">
    <property type="protein sequence ID" value="GJE76396.1"/>
    <property type="molecule type" value="Genomic_DNA"/>
</dbReference>
<dbReference type="InterPro" id="IPR017804">
    <property type="entry name" value="MeTrfase_EgtD-like"/>
</dbReference>
<dbReference type="PANTHER" id="PTHR43397">
    <property type="entry name" value="ERGOTHIONEINE BIOSYNTHESIS PROTEIN 1"/>
    <property type="match status" value="1"/>
</dbReference>
<reference evidence="4" key="1">
    <citation type="journal article" date="2021" name="Front. Microbiol.">
        <title>Comprehensive Comparative Genomics and Phenotyping of Methylobacterium Species.</title>
        <authorList>
            <person name="Alessa O."/>
            <person name="Ogura Y."/>
            <person name="Fujitani Y."/>
            <person name="Takami H."/>
            <person name="Hayashi T."/>
            <person name="Sahin N."/>
            <person name="Tani A."/>
        </authorList>
    </citation>
    <scope>NUCLEOTIDE SEQUENCE</scope>
    <source>
        <strain evidence="4">DSM 14458</strain>
    </source>
</reference>
<dbReference type="RefSeq" id="WP_137829296.1">
    <property type="nucleotide sequence ID" value="NZ_BPRE01000008.1"/>
</dbReference>
<dbReference type="SUPFAM" id="SSF53335">
    <property type="entry name" value="S-adenosyl-L-methionine-dependent methyltransferases"/>
    <property type="match status" value="1"/>
</dbReference>